<sequence length="93" mass="10530">MNARNESMRRTSQAETETVFEDDDIPDISTPEWEAHIRRTGVLQAGTRGRPRAPNPKVQTTLRLDPDVVERFKADGPGWQTRMNDALRKAVGL</sequence>
<dbReference type="InterPro" id="IPR025528">
    <property type="entry name" value="BrnA_antitoxin"/>
</dbReference>
<dbReference type="EMBL" id="AONG01000013">
    <property type="protein sequence ID" value="KIQ68511.1"/>
    <property type="molecule type" value="Genomic_DNA"/>
</dbReference>
<name>A0A0D0PAI9_9RHOB</name>
<protein>
    <recommendedName>
        <fullName evidence="4">BrnA antitoxin of type II toxin-antitoxin system</fullName>
    </recommendedName>
</protein>
<evidence type="ECO:0000256" key="1">
    <source>
        <dbReference type="SAM" id="MobiDB-lite"/>
    </source>
</evidence>
<gene>
    <name evidence="2" type="ORF">Wenmar_02782</name>
</gene>
<proteinExistence type="predicted"/>
<feature type="region of interest" description="Disordered" evidence="1">
    <location>
        <begin position="1"/>
        <end position="29"/>
    </location>
</feature>
<dbReference type="OrthoDB" id="361944at2"/>
<dbReference type="PATRIC" id="fig|1123501.6.peg.2896"/>
<dbReference type="Proteomes" id="UP000035100">
    <property type="component" value="Unassembled WGS sequence"/>
</dbReference>
<evidence type="ECO:0000313" key="2">
    <source>
        <dbReference type="EMBL" id="KIQ68511.1"/>
    </source>
</evidence>
<comment type="caution">
    <text evidence="2">The sequence shown here is derived from an EMBL/GenBank/DDBJ whole genome shotgun (WGS) entry which is preliminary data.</text>
</comment>
<dbReference type="AlphaFoldDB" id="A0A0D0PAI9"/>
<accession>A0A0D0PAI9</accession>
<dbReference type="STRING" id="1123501.Wenmar_02782"/>
<evidence type="ECO:0008006" key="4">
    <source>
        <dbReference type="Google" id="ProtNLM"/>
    </source>
</evidence>
<dbReference type="eggNOG" id="COG3514">
    <property type="taxonomic scope" value="Bacteria"/>
</dbReference>
<evidence type="ECO:0000313" key="3">
    <source>
        <dbReference type="Proteomes" id="UP000035100"/>
    </source>
</evidence>
<keyword evidence="3" id="KW-1185">Reference proteome</keyword>
<reference evidence="2 3" key="1">
    <citation type="submission" date="2013-01" db="EMBL/GenBank/DDBJ databases">
        <authorList>
            <person name="Fiebig A."/>
            <person name="Goeker M."/>
            <person name="Klenk H.-P.P."/>
        </authorList>
    </citation>
    <scope>NUCLEOTIDE SEQUENCE [LARGE SCALE GENOMIC DNA]</scope>
    <source>
        <strain evidence="2 3">DSM 24838</strain>
    </source>
</reference>
<organism evidence="2 3">
    <name type="scientific">Wenxinia marina DSM 24838</name>
    <dbReference type="NCBI Taxonomy" id="1123501"/>
    <lineage>
        <taxon>Bacteria</taxon>
        <taxon>Pseudomonadati</taxon>
        <taxon>Pseudomonadota</taxon>
        <taxon>Alphaproteobacteria</taxon>
        <taxon>Rhodobacterales</taxon>
        <taxon>Roseobacteraceae</taxon>
        <taxon>Wenxinia</taxon>
    </lineage>
</organism>
<dbReference type="Pfam" id="PF14384">
    <property type="entry name" value="BrnA_antitoxin"/>
    <property type="match status" value="1"/>
</dbReference>